<feature type="transmembrane region" description="Helical" evidence="1">
    <location>
        <begin position="225"/>
        <end position="248"/>
    </location>
</feature>
<evidence type="ECO:0000313" key="3">
    <source>
        <dbReference type="Proteomes" id="UP000767446"/>
    </source>
</evidence>
<organism evidence="2 3">
    <name type="scientific">Gomphosphaeria aponina SAG 52.96 = DSM 107014</name>
    <dbReference type="NCBI Taxonomy" id="1521640"/>
    <lineage>
        <taxon>Bacteria</taxon>
        <taxon>Bacillati</taxon>
        <taxon>Cyanobacteriota</taxon>
        <taxon>Cyanophyceae</taxon>
        <taxon>Oscillatoriophycideae</taxon>
        <taxon>Chroococcales</taxon>
        <taxon>Gomphosphaeriaceae</taxon>
        <taxon>Gomphosphaeria</taxon>
    </lineage>
</organism>
<protein>
    <submittedName>
        <fullName evidence="2">Flippase-like domain-containing protein</fullName>
    </submittedName>
</protein>
<feature type="transmembrane region" description="Helical" evidence="1">
    <location>
        <begin position="146"/>
        <end position="168"/>
    </location>
</feature>
<keyword evidence="1" id="KW-0812">Transmembrane</keyword>
<keyword evidence="1" id="KW-0472">Membrane</keyword>
<keyword evidence="1" id="KW-1133">Transmembrane helix</keyword>
<proteinExistence type="predicted"/>
<sequence>MKNYLRWLILGGTLFFLLAAFKDHWREVVAVRIEPQGWLMLFFALLSTFAAHIWSAWVWTWILKAFHQPFGGATAIKIYLITNLAKYLPGNIWHFYGRISAVTKAGGSLEVASLSVLLEPLLMAAAALLIALTSSSFGWLTTSQVGLQFLVLAIVLLGINPHILNWGIRLLSRLKGQKTATMEIKQYPLLPLLGELCFLLLRGTGFLFAVAALMPVNYYDIPQLLSVFSFAWLLGLIVPGAPGGLGVFEATAIASLDSELFPPALVLTVVAFFRVVSLLAEASTAGLAYLMKEQNFIPKN</sequence>
<evidence type="ECO:0000313" key="2">
    <source>
        <dbReference type="EMBL" id="MBR8826907.1"/>
    </source>
</evidence>
<dbReference type="EMBL" id="JADQBC010000014">
    <property type="protein sequence ID" value="MBR8826907.1"/>
    <property type="molecule type" value="Genomic_DNA"/>
</dbReference>
<accession>A0A941GRY1</accession>
<gene>
    <name evidence="2" type="ORF">DSM107014_03210</name>
</gene>
<feature type="transmembrane region" description="Helical" evidence="1">
    <location>
        <begin position="189"/>
        <end position="213"/>
    </location>
</feature>
<reference evidence="2" key="1">
    <citation type="submission" date="2021-02" db="EMBL/GenBank/DDBJ databases">
        <title>Metagenome analyses of Stigonema ocellatum DSM 106950, Chlorogloea purpurea SAG 13.99 and Gomphosphaeria aponina DSM 107014.</title>
        <authorList>
            <person name="Marter P."/>
            <person name="Huang S."/>
        </authorList>
    </citation>
    <scope>NUCLEOTIDE SEQUENCE</scope>
    <source>
        <strain evidence="2">JP213</strain>
    </source>
</reference>
<dbReference type="AlphaFoldDB" id="A0A941GRY1"/>
<feature type="transmembrane region" description="Helical" evidence="1">
    <location>
        <begin position="38"/>
        <end position="59"/>
    </location>
</feature>
<name>A0A941GRY1_9CHRO</name>
<feature type="transmembrane region" description="Helical" evidence="1">
    <location>
        <begin position="260"/>
        <end position="280"/>
    </location>
</feature>
<evidence type="ECO:0000256" key="1">
    <source>
        <dbReference type="SAM" id="Phobius"/>
    </source>
</evidence>
<comment type="caution">
    <text evidence="2">The sequence shown here is derived from an EMBL/GenBank/DDBJ whole genome shotgun (WGS) entry which is preliminary data.</text>
</comment>
<dbReference type="Proteomes" id="UP000767446">
    <property type="component" value="Unassembled WGS sequence"/>
</dbReference>